<proteinExistence type="predicted"/>
<protein>
    <submittedName>
        <fullName evidence="1">Uncharacterized protein</fullName>
    </submittedName>
</protein>
<keyword evidence="2" id="KW-1185">Reference proteome</keyword>
<sequence length="255" mass="28452">MLITSTAISVEPMPTLDDAVRVPPTSYGRKAPLTSAVVLVEGTAVRIQTGTDQRVRFRVGPQRMVIERQIVGLYMIIRPNNKVIKTGDVMVEVEGGEVGVDYHPEIRYAQPDQIETFVPATVFEGDVCSAQTAFLQELRDLTEQIKTPARFMAIASWVVENCQYAQGSSKSDPKRSLKTATVKVYREDGRVIEIQLNVGDEIHVYTHKVRTLRTISGITWDTVGETGARFWLNITTYVAAIPLVRLPIIQDPPRL</sequence>
<organism evidence="1 2">
    <name type="scientific">Tilletia horrida</name>
    <dbReference type="NCBI Taxonomy" id="155126"/>
    <lineage>
        <taxon>Eukaryota</taxon>
        <taxon>Fungi</taxon>
        <taxon>Dikarya</taxon>
        <taxon>Basidiomycota</taxon>
        <taxon>Ustilaginomycotina</taxon>
        <taxon>Exobasidiomycetes</taxon>
        <taxon>Tilletiales</taxon>
        <taxon>Tilletiaceae</taxon>
        <taxon>Tilletia</taxon>
    </lineage>
</organism>
<comment type="caution">
    <text evidence="1">The sequence shown here is derived from an EMBL/GenBank/DDBJ whole genome shotgun (WGS) entry which is preliminary data.</text>
</comment>
<dbReference type="Proteomes" id="UP001176517">
    <property type="component" value="Unassembled WGS sequence"/>
</dbReference>
<accession>A0AAN6K0J8</accession>
<name>A0AAN6K0J8_9BASI</name>
<evidence type="ECO:0000313" key="1">
    <source>
        <dbReference type="EMBL" id="KAK0556959.1"/>
    </source>
</evidence>
<reference evidence="1" key="1">
    <citation type="journal article" date="2023" name="PhytoFront">
        <title>Draft Genome Resources of Seven Strains of Tilletia horrida, Causal Agent of Kernel Smut of Rice.</title>
        <authorList>
            <person name="Khanal S."/>
            <person name="Antony Babu S."/>
            <person name="Zhou X.G."/>
        </authorList>
    </citation>
    <scope>NUCLEOTIDE SEQUENCE</scope>
    <source>
        <strain evidence="1">TX6</strain>
    </source>
</reference>
<gene>
    <name evidence="1" type="ORF">OC846_000803</name>
</gene>
<dbReference type="EMBL" id="JAPDMZ010000009">
    <property type="protein sequence ID" value="KAK0556959.1"/>
    <property type="molecule type" value="Genomic_DNA"/>
</dbReference>
<dbReference type="AlphaFoldDB" id="A0AAN6K0J8"/>
<evidence type="ECO:0000313" key="2">
    <source>
        <dbReference type="Proteomes" id="UP001176517"/>
    </source>
</evidence>